<evidence type="ECO:0000313" key="1">
    <source>
        <dbReference type="EMBL" id="XCM36414.1"/>
    </source>
</evidence>
<accession>A0AAU8JD33</accession>
<dbReference type="EMBL" id="CP159837">
    <property type="protein sequence ID" value="XCM36414.1"/>
    <property type="molecule type" value="Genomic_DNA"/>
</dbReference>
<gene>
    <name evidence="1" type="ORF">ABWT76_005173</name>
</gene>
<dbReference type="RefSeq" id="WP_156332104.1">
    <property type="nucleotide sequence ID" value="NZ_CP159837.1"/>
</dbReference>
<sequence length="51" mass="5908">MTNLYYSIYQIFLKIDRQKNPECHLGSTRGQAIAPLYRFLAVNQGNSKDMV</sequence>
<protein>
    <submittedName>
        <fullName evidence="1">Uncharacterized protein</fullName>
    </submittedName>
</protein>
<reference evidence="1" key="1">
    <citation type="submission" date="2024-07" db="EMBL/GenBank/DDBJ databases">
        <authorList>
            <person name="Kim Y.J."/>
            <person name="Jeong J.Y."/>
        </authorList>
    </citation>
    <scope>NUCLEOTIDE SEQUENCE</scope>
    <source>
        <strain evidence="1">GIHE-MW2</strain>
    </source>
</reference>
<name>A0AAU8JD33_9CYAN</name>
<proteinExistence type="predicted"/>
<dbReference type="AlphaFoldDB" id="A0AAU8JD33"/>
<organism evidence="1">
    <name type="scientific">Planktothricoides raciborskii GIHE-MW2</name>
    <dbReference type="NCBI Taxonomy" id="2792601"/>
    <lineage>
        <taxon>Bacteria</taxon>
        <taxon>Bacillati</taxon>
        <taxon>Cyanobacteriota</taxon>
        <taxon>Cyanophyceae</taxon>
        <taxon>Oscillatoriophycideae</taxon>
        <taxon>Oscillatoriales</taxon>
        <taxon>Oscillatoriaceae</taxon>
        <taxon>Planktothricoides</taxon>
    </lineage>
</organism>